<dbReference type="AlphaFoldDB" id="A0A815T3V6"/>
<accession>A0A815T3V6</accession>
<protein>
    <submittedName>
        <fullName evidence="2">Uncharacterized protein</fullName>
    </submittedName>
</protein>
<dbReference type="Proteomes" id="UP000663877">
    <property type="component" value="Unassembled WGS sequence"/>
</dbReference>
<gene>
    <name evidence="1" type="ORF">BJG266_LOCUS27624</name>
    <name evidence="2" type="ORF">QVE165_LOCUS43458</name>
</gene>
<sequence>MKVCGGRSADKTHLLLVQDIYHLAQSIFIFVLGNGNDEKVYICVGIESKVDDEVIYTPKKAEFDILNIHQAFEQLVVNDTPGANFVQNRDYKELGLHRKQLAYDQVFNDECDFTEEKRKELLVQYGCENQFT</sequence>
<proteinExistence type="predicted"/>
<evidence type="ECO:0000313" key="3">
    <source>
        <dbReference type="Proteomes" id="UP000663832"/>
    </source>
</evidence>
<dbReference type="EMBL" id="CAJNOM010000559">
    <property type="protein sequence ID" value="CAF1500257.1"/>
    <property type="molecule type" value="Genomic_DNA"/>
</dbReference>
<dbReference type="Proteomes" id="UP000663832">
    <property type="component" value="Unassembled WGS sequence"/>
</dbReference>
<name>A0A815T3V6_9BILA</name>
<evidence type="ECO:0000313" key="1">
    <source>
        <dbReference type="EMBL" id="CAF1214467.1"/>
    </source>
</evidence>
<dbReference type="EMBL" id="CAJNOI010000260">
    <property type="protein sequence ID" value="CAF1214467.1"/>
    <property type="molecule type" value="Genomic_DNA"/>
</dbReference>
<comment type="caution">
    <text evidence="2">The sequence shown here is derived from an EMBL/GenBank/DDBJ whole genome shotgun (WGS) entry which is preliminary data.</text>
</comment>
<evidence type="ECO:0000313" key="2">
    <source>
        <dbReference type="EMBL" id="CAF1500257.1"/>
    </source>
</evidence>
<reference evidence="2" key="1">
    <citation type="submission" date="2021-02" db="EMBL/GenBank/DDBJ databases">
        <authorList>
            <person name="Nowell W R."/>
        </authorList>
    </citation>
    <scope>NUCLEOTIDE SEQUENCE</scope>
</reference>
<organism evidence="2 3">
    <name type="scientific">Adineta steineri</name>
    <dbReference type="NCBI Taxonomy" id="433720"/>
    <lineage>
        <taxon>Eukaryota</taxon>
        <taxon>Metazoa</taxon>
        <taxon>Spiralia</taxon>
        <taxon>Gnathifera</taxon>
        <taxon>Rotifera</taxon>
        <taxon>Eurotatoria</taxon>
        <taxon>Bdelloidea</taxon>
        <taxon>Adinetida</taxon>
        <taxon>Adinetidae</taxon>
        <taxon>Adineta</taxon>
    </lineage>
</organism>
<keyword evidence="3" id="KW-1185">Reference proteome</keyword>